<dbReference type="EMBL" id="GBBK01004710">
    <property type="protein sequence ID" value="JAC19772.1"/>
    <property type="molecule type" value="mRNA"/>
</dbReference>
<sequence length="230" mass="25843">MPFLAVQGLVSALIVCAVFAQRTEHLTDPNRIYSYQDPTVAVLSKEPFYLYWAPPRGWPESNAMCLKTTFSQQRPDDSEVVREIRFYQADNTKMTRITRKLLLKIVKNEGAQPEVHAVETDGKVPAQFPSFPQDTPAQKKKPKSDKMDNPIPRSLKGAGKLIVTKVRVEPVLFATNTCVVFGRMDHNGPQACTLWVAKSAINDPPACCMFAMLSECQKEAYEAYKFQLAV</sequence>
<evidence type="ECO:0000313" key="3">
    <source>
        <dbReference type="EMBL" id="JAC19772.1"/>
    </source>
</evidence>
<dbReference type="GO" id="GO:0043176">
    <property type="term" value="F:amine binding"/>
    <property type="evidence" value="ECO:0007669"/>
    <property type="project" value="InterPro"/>
</dbReference>
<keyword evidence="2" id="KW-0732">Signal</keyword>
<feature type="chain" id="PRO_5001514895" evidence="2">
    <location>
        <begin position="21"/>
        <end position="230"/>
    </location>
</feature>
<dbReference type="SUPFAM" id="SSF50814">
    <property type="entry name" value="Lipocalins"/>
    <property type="match status" value="1"/>
</dbReference>
<dbReference type="Gene3D" id="2.40.128.20">
    <property type="match status" value="1"/>
</dbReference>
<evidence type="ECO:0000256" key="1">
    <source>
        <dbReference type="SAM" id="MobiDB-lite"/>
    </source>
</evidence>
<dbReference type="Pfam" id="PF02098">
    <property type="entry name" value="His_binding"/>
    <property type="match status" value="1"/>
</dbReference>
<dbReference type="InterPro" id="IPR012674">
    <property type="entry name" value="Calycin"/>
</dbReference>
<dbReference type="InterPro" id="IPR002970">
    <property type="entry name" value="Tick_his-bd"/>
</dbReference>
<organism evidence="3">
    <name type="scientific">Amblyomma cajennense</name>
    <name type="common">Cayenne tick</name>
    <name type="synonym">Acarus cajennensis</name>
    <dbReference type="NCBI Taxonomy" id="34607"/>
    <lineage>
        <taxon>Eukaryota</taxon>
        <taxon>Metazoa</taxon>
        <taxon>Ecdysozoa</taxon>
        <taxon>Arthropoda</taxon>
        <taxon>Chelicerata</taxon>
        <taxon>Arachnida</taxon>
        <taxon>Acari</taxon>
        <taxon>Parasitiformes</taxon>
        <taxon>Ixodida</taxon>
        <taxon>Ixodoidea</taxon>
        <taxon>Ixodidae</taxon>
        <taxon>Amblyomminae</taxon>
        <taxon>Amblyomma</taxon>
    </lineage>
</organism>
<dbReference type="GO" id="GO:0030682">
    <property type="term" value="P:symbiont-mediated perturbation of host defenses"/>
    <property type="evidence" value="ECO:0007669"/>
    <property type="project" value="InterPro"/>
</dbReference>
<name>A0A023FDY0_AMBCJ</name>
<accession>A0A023FDY0</accession>
<feature type="region of interest" description="Disordered" evidence="1">
    <location>
        <begin position="124"/>
        <end position="153"/>
    </location>
</feature>
<protein>
    <submittedName>
        <fullName evidence="3">Putative secreted protein</fullName>
    </submittedName>
</protein>
<reference evidence="3" key="1">
    <citation type="submission" date="2014-03" db="EMBL/GenBank/DDBJ databases">
        <title>The sialotranscriptome of Amblyomma triste, Amblyomma parvum and Amblyomma cajennense ticks, uncovered by 454-based RNA-seq.</title>
        <authorList>
            <person name="Garcia G.R."/>
            <person name="Gardinassi L.G."/>
            <person name="Ribeiro J.M."/>
            <person name="Anatriello E."/>
            <person name="Ferreira B.R."/>
            <person name="Moreira H.N."/>
            <person name="Mafra C."/>
            <person name="Olegario M.M."/>
            <person name="Szabo P.J."/>
            <person name="Miranda-Santos I.K."/>
            <person name="Maruyama S.R."/>
        </authorList>
    </citation>
    <scope>NUCLEOTIDE SEQUENCE</scope>
    <source>
        <strain evidence="3">Uberlandia</strain>
        <tissue evidence="3">Salivary glands</tissue>
    </source>
</reference>
<dbReference type="AlphaFoldDB" id="A0A023FDY0"/>
<feature type="signal peptide" evidence="2">
    <location>
        <begin position="1"/>
        <end position="20"/>
    </location>
</feature>
<feature type="non-terminal residue" evidence="3">
    <location>
        <position position="230"/>
    </location>
</feature>
<proteinExistence type="evidence at transcript level"/>
<evidence type="ECO:0000256" key="2">
    <source>
        <dbReference type="SAM" id="SignalP"/>
    </source>
</evidence>